<feature type="compositionally biased region" description="Gly residues" evidence="1">
    <location>
        <begin position="471"/>
        <end position="483"/>
    </location>
</feature>
<feature type="domain" description="PIK-related kinase FAT" evidence="2">
    <location>
        <begin position="80"/>
        <end position="238"/>
    </location>
</feature>
<evidence type="ECO:0000313" key="3">
    <source>
        <dbReference type="EMBL" id="KAG6466857.1"/>
    </source>
</evidence>
<dbReference type="EMBL" id="JACMSC010000110">
    <property type="protein sequence ID" value="KAG6466857.1"/>
    <property type="molecule type" value="Genomic_DNA"/>
</dbReference>
<comment type="caution">
    <text evidence="3">The sequence shown here is derived from an EMBL/GenBank/DDBJ whole genome shotgun (WGS) entry which is preliminary data.</text>
</comment>
<protein>
    <recommendedName>
        <fullName evidence="2">PIK-related kinase FAT domain-containing protein</fullName>
    </recommendedName>
</protein>
<proteinExistence type="predicted"/>
<reference evidence="3 4" key="1">
    <citation type="submission" date="2020-08" db="EMBL/GenBank/DDBJ databases">
        <title>Plant Genome Project.</title>
        <authorList>
            <person name="Zhang R.-G."/>
        </authorList>
    </citation>
    <scope>NUCLEOTIDE SEQUENCE [LARGE SCALE GENOMIC DNA]</scope>
    <source>
        <tissue evidence="3">Rhizome</tissue>
    </source>
</reference>
<evidence type="ECO:0000259" key="2">
    <source>
        <dbReference type="Pfam" id="PF02259"/>
    </source>
</evidence>
<gene>
    <name evidence="3" type="ORF">ZIOFF_075341</name>
</gene>
<dbReference type="PANTHER" id="PTHR36048">
    <property type="entry name" value="RIBOSOME MATURATION FACTOR"/>
    <property type="match status" value="1"/>
</dbReference>
<dbReference type="Pfam" id="PF02259">
    <property type="entry name" value="FAT"/>
    <property type="match status" value="1"/>
</dbReference>
<dbReference type="InterPro" id="IPR003151">
    <property type="entry name" value="PIK-rel_kinase_FAT"/>
</dbReference>
<name>A0A8J5BTX0_ZINOF</name>
<accession>A0A8J5BTX0</accession>
<sequence length="496" mass="54333">MGRRKSGGTKAEADGQKSHGLALGTACVEGDRMGVDGEEMEEKAESSNLDDSPLMRGQHQRRLLLRSYPHFGTAHFEEYDPDCSLGNWLLHGHPQVILAYLKYQWSLGDDLKRKEAFSHLQDLTLQLASTNAHSMTPFVPGNAPNSSIPLLARAYLQLGTWKRALSPILDDDSIQEILVPLKNAAHYAKAWAKAWHMWALFNTAVMPHYTLRGRPDVAAKYVVAAVTGYFYSIACASTAKGVDDSLQPVSLCGRDQNLEDFPVLLDPSKTLNSSASFDSIVMQMETKALTEEAISMAEKKMNMSLDDIIKMSKKIAAKGKRPPRPPNRNPSHGNAVLHGFMDSRSSIRQGVLAKRRSNVHGNQFPVITEMARKAAAISVQNRMRNPNGGCVLTPLQRSADADPDIKQLQALDAIFANMNAMRMDFVIEKINPGGSMQLVQRPFGSRQQQGRGGRRPRGGVQPGQRCFGSGQRQGRGGPHGGAHGGRRAADRSPSAH</sequence>
<dbReference type="PANTHER" id="PTHR36048:SF1">
    <property type="entry name" value="RIBOSOME MATURATION FACTOR"/>
    <property type="match status" value="1"/>
</dbReference>
<evidence type="ECO:0000256" key="1">
    <source>
        <dbReference type="SAM" id="MobiDB-lite"/>
    </source>
</evidence>
<evidence type="ECO:0000313" key="4">
    <source>
        <dbReference type="Proteomes" id="UP000734854"/>
    </source>
</evidence>
<feature type="region of interest" description="Disordered" evidence="1">
    <location>
        <begin position="443"/>
        <end position="496"/>
    </location>
</feature>
<keyword evidence="4" id="KW-1185">Reference proteome</keyword>
<dbReference type="Proteomes" id="UP000734854">
    <property type="component" value="Unassembled WGS sequence"/>
</dbReference>
<feature type="region of interest" description="Disordered" evidence="1">
    <location>
        <begin position="34"/>
        <end position="54"/>
    </location>
</feature>
<feature type="compositionally biased region" description="Low complexity" evidence="1">
    <location>
        <begin position="458"/>
        <end position="470"/>
    </location>
</feature>
<organism evidence="3 4">
    <name type="scientific">Zingiber officinale</name>
    <name type="common">Ginger</name>
    <name type="synonym">Amomum zingiber</name>
    <dbReference type="NCBI Taxonomy" id="94328"/>
    <lineage>
        <taxon>Eukaryota</taxon>
        <taxon>Viridiplantae</taxon>
        <taxon>Streptophyta</taxon>
        <taxon>Embryophyta</taxon>
        <taxon>Tracheophyta</taxon>
        <taxon>Spermatophyta</taxon>
        <taxon>Magnoliopsida</taxon>
        <taxon>Liliopsida</taxon>
        <taxon>Zingiberales</taxon>
        <taxon>Zingiberaceae</taxon>
        <taxon>Zingiber</taxon>
    </lineage>
</organism>
<feature type="region of interest" description="Disordered" evidence="1">
    <location>
        <begin position="316"/>
        <end position="338"/>
    </location>
</feature>
<feature type="region of interest" description="Disordered" evidence="1">
    <location>
        <begin position="1"/>
        <end position="22"/>
    </location>
</feature>
<dbReference type="AlphaFoldDB" id="A0A8J5BTX0"/>